<keyword evidence="4" id="KW-1185">Reference proteome</keyword>
<evidence type="ECO:0000256" key="1">
    <source>
        <dbReference type="PROSITE-ProRule" id="PRU00339"/>
    </source>
</evidence>
<dbReference type="PANTHER" id="PTHR43630">
    <property type="entry name" value="POLY-BETA-1,6-N-ACETYL-D-GLUCOSAMINE SYNTHASE"/>
    <property type="match status" value="1"/>
</dbReference>
<organism evidence="3 4">
    <name type="scientific">Amphibacillus xylanus (strain ATCC 51415 / DSM 6626 / JCM 7361 / LMG 17667 / NBRC 15112 / Ep01)</name>
    <dbReference type="NCBI Taxonomy" id="698758"/>
    <lineage>
        <taxon>Bacteria</taxon>
        <taxon>Bacillati</taxon>
        <taxon>Bacillota</taxon>
        <taxon>Bacilli</taxon>
        <taxon>Bacillales</taxon>
        <taxon>Bacillaceae</taxon>
        <taxon>Amphibacillus</taxon>
    </lineage>
</organism>
<feature type="repeat" description="TPR" evidence="1">
    <location>
        <begin position="279"/>
        <end position="312"/>
    </location>
</feature>
<dbReference type="Proteomes" id="UP000006294">
    <property type="component" value="Chromosome"/>
</dbReference>
<proteinExistence type="predicted"/>
<dbReference type="InterPro" id="IPR011990">
    <property type="entry name" value="TPR-like_helical_dom_sf"/>
</dbReference>
<keyword evidence="3" id="KW-0808">Transferase</keyword>
<dbReference type="Gene3D" id="1.25.40.10">
    <property type="entry name" value="Tetratricopeptide repeat domain"/>
    <property type="match status" value="1"/>
</dbReference>
<dbReference type="PANTHER" id="PTHR43630:SF2">
    <property type="entry name" value="GLYCOSYLTRANSFERASE"/>
    <property type="match status" value="1"/>
</dbReference>
<dbReference type="RefSeq" id="WP_015008974.1">
    <property type="nucleotide sequence ID" value="NC_018704.1"/>
</dbReference>
<dbReference type="SUPFAM" id="SSF53448">
    <property type="entry name" value="Nucleotide-diphospho-sugar transferases"/>
    <property type="match status" value="1"/>
</dbReference>
<gene>
    <name evidence="3" type="ordered locus">AXY_02360</name>
</gene>
<dbReference type="OrthoDB" id="9815923at2"/>
<dbReference type="eggNOG" id="COG0457">
    <property type="taxonomic scope" value="Bacteria"/>
</dbReference>
<dbReference type="SUPFAM" id="SSF48452">
    <property type="entry name" value="TPR-like"/>
    <property type="match status" value="1"/>
</dbReference>
<dbReference type="eggNOG" id="COG0463">
    <property type="taxonomic scope" value="Bacteria"/>
</dbReference>
<evidence type="ECO:0000259" key="2">
    <source>
        <dbReference type="Pfam" id="PF00535"/>
    </source>
</evidence>
<dbReference type="HOGENOM" id="CLU_023736_3_1_9"/>
<reference evidence="3 4" key="1">
    <citation type="submission" date="2011-01" db="EMBL/GenBank/DDBJ databases">
        <title>Whole genome sequence of Amphibacillus xylinus NBRC 15112.</title>
        <authorList>
            <person name="Nakazawa H."/>
            <person name="Katano Y."/>
            <person name="Nakamura S."/>
            <person name="Sasagawa M."/>
            <person name="Fukada J."/>
            <person name="Arai T."/>
            <person name="Sasakura N."/>
            <person name="Mochizuki D."/>
            <person name="Hosoyama A."/>
            <person name="Harada K."/>
            <person name="Horikawa H."/>
            <person name="Kato Y."/>
            <person name="Harada T."/>
            <person name="Sasaki K."/>
            <person name="Sekiguchi M."/>
            <person name="Hodoyama M."/>
            <person name="Nishiko R."/>
            <person name="Narita H."/>
            <person name="Hanamaki A."/>
            <person name="Hata C."/>
            <person name="Konno Y."/>
            <person name="Niimura Y."/>
            <person name="Yamazaki S."/>
            <person name="Fujita N."/>
        </authorList>
    </citation>
    <scope>NUCLEOTIDE SEQUENCE [LARGE SCALE GENOMIC DNA]</scope>
    <source>
        <strain evidence="4">ATCC 51415 / DSM 6626 / JCM 7361 / LMG 17667 / NBRC 15112 / Ep01</strain>
    </source>
</reference>
<protein>
    <submittedName>
        <fullName evidence="3">Putative glycosyltransferase</fullName>
    </submittedName>
</protein>
<dbReference type="Gene3D" id="3.90.550.10">
    <property type="entry name" value="Spore Coat Polysaccharide Biosynthesis Protein SpsA, Chain A"/>
    <property type="match status" value="1"/>
</dbReference>
<evidence type="ECO:0000313" key="3">
    <source>
        <dbReference type="EMBL" id="BAM46368.1"/>
    </source>
</evidence>
<dbReference type="PATRIC" id="fig|698758.3.peg.238"/>
<sequence length="342" mass="39942">MTSPNLSVCLIVKDEEIFLDNCLKSISNLADEIIIIDTGSSDQTLSICEKYNANVHFYKWHNDFSAARNYAISKATGDWILWIDADEEFEKSKSLLIKDTISNSSSPMIYLPIINYYGEKFPVNKEQAYLYHQPRIFRNHLGIKFKNKVHEIPLLPHQDDIGYPTEFVDAPIYHYGYIKEVLNKKDKSDRNFNILTEEAKVPGHSPWIEYHLANELYRKQDYLLAFAYVNESIKGFLLHGKIPPSILYRLKYAILLDTNNIKEAWPGINYALYLYPDYVDLNFIKGLILYDQQDYSSALECFNYCLELRENNHKYLILKGVGSFKALHYKNLCLEKLRNEND</sequence>
<name>K0J5W1_AMPXN</name>
<dbReference type="CDD" id="cd02511">
    <property type="entry name" value="Beta4Glucosyltransferase"/>
    <property type="match status" value="1"/>
</dbReference>
<dbReference type="GO" id="GO:0016740">
    <property type="term" value="F:transferase activity"/>
    <property type="evidence" value="ECO:0007669"/>
    <property type="project" value="UniProtKB-KW"/>
</dbReference>
<dbReference type="Pfam" id="PF00535">
    <property type="entry name" value="Glycos_transf_2"/>
    <property type="match status" value="1"/>
</dbReference>
<keyword evidence="1" id="KW-0802">TPR repeat</keyword>
<accession>K0J5W1</accession>
<dbReference type="PROSITE" id="PS50005">
    <property type="entry name" value="TPR"/>
    <property type="match status" value="1"/>
</dbReference>
<dbReference type="InterPro" id="IPR019734">
    <property type="entry name" value="TPR_rpt"/>
</dbReference>
<dbReference type="InterPro" id="IPR029044">
    <property type="entry name" value="Nucleotide-diphossugar_trans"/>
</dbReference>
<dbReference type="KEGG" id="axl:AXY_02360"/>
<dbReference type="AlphaFoldDB" id="K0J5W1"/>
<evidence type="ECO:0000313" key="4">
    <source>
        <dbReference type="Proteomes" id="UP000006294"/>
    </source>
</evidence>
<feature type="domain" description="Glycosyltransferase 2-like" evidence="2">
    <location>
        <begin position="7"/>
        <end position="132"/>
    </location>
</feature>
<dbReference type="EMBL" id="AP012050">
    <property type="protein sequence ID" value="BAM46368.1"/>
    <property type="molecule type" value="Genomic_DNA"/>
</dbReference>
<dbReference type="STRING" id="698758.AXY_02360"/>
<dbReference type="InterPro" id="IPR001173">
    <property type="entry name" value="Glyco_trans_2-like"/>
</dbReference>